<reference evidence="5" key="1">
    <citation type="journal article" date="2020" name="Microorganisms">
        <title>Reliable Identification of Environmental Pseudomonas Isolates Using the rpoD Gene.</title>
        <authorList>
            <consortium name="The Broad Institute Genome Sequencing Platform"/>
            <person name="Girard L."/>
            <person name="Lood C."/>
            <person name="Rokni-Zadeh H."/>
            <person name="van Noort V."/>
            <person name="Lavigne R."/>
            <person name="De Mot R."/>
        </authorList>
    </citation>
    <scope>NUCLEOTIDE SEQUENCE</scope>
    <source>
        <strain evidence="5">BW13M1</strain>
    </source>
</reference>
<sequence>MQVIAAPSNLGLSPLRPGHQPGTWRAPSALLAAGLLQAINASSVRHLPRPLYSAEAQPGTRLRNGHALRAFNLALADLVRAATLQDDFALVIGGDCSILLGALAGARHAGPLSLLHIDGHSDFRHPGNYDPAQSLGAVAGMDLALATGRGEALATDWPGIAGPLVADAQVVQLGERENRDHDFAWPDVNHTAINRIDVFEALAIGPDAVIARIRDTLQQVPGQGFWIHLDVDVLDQAIMPAVDSPGSPGIAPDDLARILTPFVADRRCRGMTVTVFDPDLDPDGRCATTIVELLGRLPFPPDKGT</sequence>
<evidence type="ECO:0000256" key="4">
    <source>
        <dbReference type="PROSITE-ProRule" id="PRU00742"/>
    </source>
</evidence>
<dbReference type="GO" id="GO:0004053">
    <property type="term" value="F:arginase activity"/>
    <property type="evidence" value="ECO:0007669"/>
    <property type="project" value="TreeGrafter"/>
</dbReference>
<keyword evidence="1" id="KW-0479">Metal-binding</keyword>
<comment type="similarity">
    <text evidence="4">Belongs to the arginase family.</text>
</comment>
<evidence type="ECO:0000313" key="5">
    <source>
        <dbReference type="EMBL" id="MBC3445515.1"/>
    </source>
</evidence>
<dbReference type="AlphaFoldDB" id="A0A923G751"/>
<dbReference type="GO" id="GO:0030145">
    <property type="term" value="F:manganese ion binding"/>
    <property type="evidence" value="ECO:0007669"/>
    <property type="project" value="TreeGrafter"/>
</dbReference>
<dbReference type="GO" id="GO:0005737">
    <property type="term" value="C:cytoplasm"/>
    <property type="evidence" value="ECO:0007669"/>
    <property type="project" value="TreeGrafter"/>
</dbReference>
<dbReference type="PROSITE" id="PS51409">
    <property type="entry name" value="ARGINASE_2"/>
    <property type="match status" value="1"/>
</dbReference>
<dbReference type="InterPro" id="IPR023696">
    <property type="entry name" value="Ureohydrolase_dom_sf"/>
</dbReference>
<dbReference type="Gene3D" id="3.40.800.10">
    <property type="entry name" value="Ureohydrolase domain"/>
    <property type="match status" value="1"/>
</dbReference>
<proteinExistence type="inferred from homology"/>
<dbReference type="RefSeq" id="WP_186732579.1">
    <property type="nucleotide sequence ID" value="NZ_JABWRJ020000001.1"/>
</dbReference>
<comment type="caution">
    <text evidence="5">The sequence shown here is derived from an EMBL/GenBank/DDBJ whole genome shotgun (WGS) entry which is preliminary data.</text>
</comment>
<evidence type="ECO:0000256" key="3">
    <source>
        <dbReference type="ARBA" id="ARBA00023211"/>
    </source>
</evidence>
<dbReference type="InterPro" id="IPR006035">
    <property type="entry name" value="Ureohydrolase"/>
</dbReference>
<evidence type="ECO:0000256" key="2">
    <source>
        <dbReference type="ARBA" id="ARBA00022801"/>
    </source>
</evidence>
<protein>
    <submittedName>
        <fullName evidence="5">Arginase family protein</fullName>
    </submittedName>
</protein>
<accession>A0A923G751</accession>
<name>A0A923G751_9PSED</name>
<evidence type="ECO:0000256" key="1">
    <source>
        <dbReference type="ARBA" id="ARBA00022723"/>
    </source>
</evidence>
<dbReference type="PANTHER" id="PTHR43782">
    <property type="entry name" value="ARGINASE"/>
    <property type="match status" value="1"/>
</dbReference>
<dbReference type="Pfam" id="PF00491">
    <property type="entry name" value="Arginase"/>
    <property type="match status" value="1"/>
</dbReference>
<dbReference type="EMBL" id="JABWRJ010000006">
    <property type="protein sequence ID" value="MBC3445515.1"/>
    <property type="molecule type" value="Genomic_DNA"/>
</dbReference>
<keyword evidence="3" id="KW-0464">Manganese</keyword>
<dbReference type="SUPFAM" id="SSF52768">
    <property type="entry name" value="Arginase/deacetylase"/>
    <property type="match status" value="1"/>
</dbReference>
<gene>
    <name evidence="5" type="ORF">HU751_07010</name>
</gene>
<organism evidence="5">
    <name type="scientific">Pseudomonas peradeniyensis</name>
    <dbReference type="NCBI Taxonomy" id="2745488"/>
    <lineage>
        <taxon>Bacteria</taxon>
        <taxon>Pseudomonadati</taxon>
        <taxon>Pseudomonadota</taxon>
        <taxon>Gammaproteobacteria</taxon>
        <taxon>Pseudomonadales</taxon>
        <taxon>Pseudomonadaceae</taxon>
        <taxon>Pseudomonas</taxon>
    </lineage>
</organism>
<keyword evidence="2" id="KW-0378">Hydrolase</keyword>
<reference evidence="5" key="2">
    <citation type="submission" date="2020-07" db="EMBL/GenBank/DDBJ databases">
        <authorList>
            <person name="Lood C."/>
            <person name="Girard L."/>
        </authorList>
    </citation>
    <scope>NUCLEOTIDE SEQUENCE</scope>
    <source>
        <strain evidence="5">BW13M1</strain>
    </source>
</reference>
<dbReference type="PANTHER" id="PTHR43782:SF3">
    <property type="entry name" value="ARGINASE"/>
    <property type="match status" value="1"/>
</dbReference>